<sequence length="125" mass="13942">MKRPALGSLLLASTAPDRLRTWYVTALDPESDTDVNGYGVLKFGEFFLFIDTRDDVADKNPEPGRVILNFDVDDARAVAARMESAGVTWLTELEDRDGSFFATAIDPDGNYVQIIQLSEEHRKAM</sequence>
<feature type="domain" description="VOC" evidence="1">
    <location>
        <begin position="5"/>
        <end position="117"/>
    </location>
</feature>
<dbReference type="InterPro" id="IPR029068">
    <property type="entry name" value="Glyas_Bleomycin-R_OHBP_Dase"/>
</dbReference>
<dbReference type="AlphaFoldDB" id="A0A5S4EWN9"/>
<gene>
    <name evidence="2" type="ORF">ETD86_49410</name>
</gene>
<dbReference type="Proteomes" id="UP000309128">
    <property type="component" value="Unassembled WGS sequence"/>
</dbReference>
<dbReference type="Gene3D" id="3.10.180.10">
    <property type="entry name" value="2,3-Dihydroxybiphenyl 1,2-Dioxygenase, domain 1"/>
    <property type="match status" value="1"/>
</dbReference>
<protein>
    <submittedName>
        <fullName evidence="2">VOC family protein</fullName>
    </submittedName>
</protein>
<proteinExistence type="predicted"/>
<dbReference type="InterPro" id="IPR041581">
    <property type="entry name" value="Glyoxalase_6"/>
</dbReference>
<accession>A0A5S4EWN9</accession>
<evidence type="ECO:0000259" key="1">
    <source>
        <dbReference type="PROSITE" id="PS51819"/>
    </source>
</evidence>
<organism evidence="2 3">
    <name type="scientific">Nonomuraea turkmeniaca</name>
    <dbReference type="NCBI Taxonomy" id="103838"/>
    <lineage>
        <taxon>Bacteria</taxon>
        <taxon>Bacillati</taxon>
        <taxon>Actinomycetota</taxon>
        <taxon>Actinomycetes</taxon>
        <taxon>Streptosporangiales</taxon>
        <taxon>Streptosporangiaceae</taxon>
        <taxon>Nonomuraea</taxon>
    </lineage>
</organism>
<dbReference type="SUPFAM" id="SSF54593">
    <property type="entry name" value="Glyoxalase/Bleomycin resistance protein/Dihydroxybiphenyl dioxygenase"/>
    <property type="match status" value="1"/>
</dbReference>
<dbReference type="Pfam" id="PF18029">
    <property type="entry name" value="Glyoxalase_6"/>
    <property type="match status" value="1"/>
</dbReference>
<name>A0A5S4EWN9_9ACTN</name>
<dbReference type="EMBL" id="VCKY01000323">
    <property type="protein sequence ID" value="TMR08055.1"/>
    <property type="molecule type" value="Genomic_DNA"/>
</dbReference>
<evidence type="ECO:0000313" key="3">
    <source>
        <dbReference type="Proteomes" id="UP000309128"/>
    </source>
</evidence>
<dbReference type="OrthoDB" id="9799428at2"/>
<evidence type="ECO:0000313" key="2">
    <source>
        <dbReference type="EMBL" id="TMR08055.1"/>
    </source>
</evidence>
<dbReference type="InterPro" id="IPR037523">
    <property type="entry name" value="VOC_core"/>
</dbReference>
<keyword evidence="3" id="KW-1185">Reference proteome</keyword>
<reference evidence="2 3" key="1">
    <citation type="submission" date="2019-05" db="EMBL/GenBank/DDBJ databases">
        <title>Draft genome sequence of Nonomuraea turkmeniaca DSM 43926.</title>
        <authorList>
            <person name="Saricaoglu S."/>
            <person name="Isik K."/>
        </authorList>
    </citation>
    <scope>NUCLEOTIDE SEQUENCE [LARGE SCALE GENOMIC DNA]</scope>
    <source>
        <strain evidence="2 3">DSM 43926</strain>
    </source>
</reference>
<dbReference type="PROSITE" id="PS51819">
    <property type="entry name" value="VOC"/>
    <property type="match status" value="1"/>
</dbReference>
<dbReference type="RefSeq" id="WP_138673542.1">
    <property type="nucleotide sequence ID" value="NZ_VCKY01000323.1"/>
</dbReference>
<comment type="caution">
    <text evidence="2">The sequence shown here is derived from an EMBL/GenBank/DDBJ whole genome shotgun (WGS) entry which is preliminary data.</text>
</comment>